<comment type="subcellular location">
    <subcellularLocation>
        <location evidence="2">Golgi apparatus</location>
        <location evidence="2">Golgi stack membrane</location>
        <topology evidence="2">Single-pass type II membrane protein</topology>
    </subcellularLocation>
</comment>
<dbReference type="EMBL" id="CP062006">
    <property type="protein sequence ID" value="QTC88142.1"/>
    <property type="molecule type" value="Genomic_DNA"/>
</dbReference>
<evidence type="ECO:0000256" key="9">
    <source>
        <dbReference type="ARBA" id="ARBA00022989"/>
    </source>
</evidence>
<dbReference type="PANTHER" id="PTHR43078:SF6">
    <property type="entry name" value="UDP-GLUCURONIC ACID DECARBOXYLASE 1"/>
    <property type="match status" value="1"/>
</dbReference>
<evidence type="ECO:0000256" key="3">
    <source>
        <dbReference type="ARBA" id="ARBA00005100"/>
    </source>
</evidence>
<dbReference type="Proteomes" id="UP000663942">
    <property type="component" value="Chromosome"/>
</dbReference>
<comment type="similarity">
    <text evidence="4">Belongs to the NAD(P)-dependent epimerase/dehydratase family. UDP-glucuronic acid decarboxylase subfamily.</text>
</comment>
<evidence type="ECO:0000256" key="11">
    <source>
        <dbReference type="ARBA" id="ARBA00023034"/>
    </source>
</evidence>
<evidence type="ECO:0000256" key="6">
    <source>
        <dbReference type="ARBA" id="ARBA00022692"/>
    </source>
</evidence>
<keyword evidence="12" id="KW-0472">Membrane</keyword>
<keyword evidence="11" id="KW-0333">Golgi apparatus</keyword>
<dbReference type="SUPFAM" id="SSF51735">
    <property type="entry name" value="NAD(P)-binding Rossmann-fold domains"/>
    <property type="match status" value="1"/>
</dbReference>
<evidence type="ECO:0000256" key="4">
    <source>
        <dbReference type="ARBA" id="ARBA00007505"/>
    </source>
</evidence>
<dbReference type="Pfam" id="PF16363">
    <property type="entry name" value="GDP_Man_Dehyd"/>
    <property type="match status" value="1"/>
</dbReference>
<comment type="pathway">
    <text evidence="3">Nucleotide-sugar biosynthesis; UDP-alpha-D-xylose biosynthesis; UDP-alpha-D-xylose from UDP-alpha-D-glucuronate: step 1/1.</text>
</comment>
<evidence type="ECO:0000313" key="16">
    <source>
        <dbReference type="Proteomes" id="UP000663942"/>
    </source>
</evidence>
<keyword evidence="7" id="KW-0210">Decarboxylase</keyword>
<evidence type="ECO:0000256" key="12">
    <source>
        <dbReference type="ARBA" id="ARBA00023136"/>
    </source>
</evidence>
<evidence type="ECO:0000313" key="15">
    <source>
        <dbReference type="EMBL" id="QTC88142.1"/>
    </source>
</evidence>
<dbReference type="InterPro" id="IPR036291">
    <property type="entry name" value="NAD(P)-bd_dom_sf"/>
</dbReference>
<dbReference type="Gene3D" id="3.40.50.720">
    <property type="entry name" value="NAD(P)-binding Rossmann-like Domain"/>
    <property type="match status" value="1"/>
</dbReference>
<protein>
    <recommendedName>
        <fullName evidence="5">UDP-glucuronate decarboxylase</fullName>
        <ecNumber evidence="5">4.1.1.35</ecNumber>
    </recommendedName>
</protein>
<evidence type="ECO:0000256" key="10">
    <source>
        <dbReference type="ARBA" id="ARBA00023027"/>
    </source>
</evidence>
<dbReference type="EC" id="4.1.1.35" evidence="5"/>
<accession>A0ABX7SMW0</accession>
<feature type="domain" description="NAD(P)-binding" evidence="14">
    <location>
        <begin position="11"/>
        <end position="311"/>
    </location>
</feature>
<evidence type="ECO:0000256" key="7">
    <source>
        <dbReference type="ARBA" id="ARBA00022793"/>
    </source>
</evidence>
<sequence length="337" mass="36582">MTSRIRNQSVLVAGGAGFLGSHLCDRLLAEGARVLCIDNLLTGSLDNLERAFSHPRFEFILADVVKPLPGRITRRRFDRIYNLACAASPPLYQADPEHTLLTSVLGTKHLLDLSEAKAARFLLTSTSEIYGDPHVHPQPETYWGNVNSTGPRACYDEGKRCAETLSFDFDRAGRGEVRVARIFNTYGPRLSAEDGRVVSNLVSQALAGADITVFGDGSQTRSFCYVADLVGGLMALMEHDGPQPGPINLGNPTELTVRELVEVVLELTGSSSEVTHAPLPTDDPRRRRPDISKAATVLDWRPSTSLTQGLNATIDWFDQQARARKVASAADGVALSA</sequence>
<reference evidence="15 16" key="1">
    <citation type="submission" date="2020-09" db="EMBL/GenBank/DDBJ databases">
        <title>Brevundimonas sp. LVF1 isolated from an oligotrophic pond in Goettingen, Germany.</title>
        <authorList>
            <person name="Friedrich I."/>
            <person name="Klassen A."/>
            <person name="Neubauer H."/>
            <person name="Schneider D."/>
            <person name="Hertel R."/>
            <person name="Daniel R."/>
        </authorList>
    </citation>
    <scope>NUCLEOTIDE SEQUENCE [LARGE SCALE GENOMIC DNA]</scope>
    <source>
        <strain evidence="15 16">LVF1</strain>
    </source>
</reference>
<evidence type="ECO:0000256" key="8">
    <source>
        <dbReference type="ARBA" id="ARBA00022968"/>
    </source>
</evidence>
<evidence type="ECO:0000256" key="13">
    <source>
        <dbReference type="ARBA" id="ARBA00023239"/>
    </source>
</evidence>
<proteinExistence type="inferred from homology"/>
<dbReference type="RefSeq" id="WP_225910346.1">
    <property type="nucleotide sequence ID" value="NZ_CP062006.1"/>
</dbReference>
<keyword evidence="16" id="KW-1185">Reference proteome</keyword>
<comment type="cofactor">
    <cofactor evidence="1">
        <name>NAD(+)</name>
        <dbReference type="ChEBI" id="CHEBI:57540"/>
    </cofactor>
</comment>
<keyword evidence="10" id="KW-0520">NAD</keyword>
<gene>
    <name evidence="15" type="ORF">IFE19_01665</name>
</gene>
<dbReference type="CDD" id="cd05230">
    <property type="entry name" value="UGD_SDR_e"/>
    <property type="match status" value="1"/>
</dbReference>
<keyword evidence="9" id="KW-1133">Transmembrane helix</keyword>
<dbReference type="InterPro" id="IPR044516">
    <property type="entry name" value="UXS-like"/>
</dbReference>
<evidence type="ECO:0000256" key="5">
    <source>
        <dbReference type="ARBA" id="ARBA00012290"/>
    </source>
</evidence>
<dbReference type="InterPro" id="IPR016040">
    <property type="entry name" value="NAD(P)-bd_dom"/>
</dbReference>
<keyword evidence="6" id="KW-0812">Transmembrane</keyword>
<organism evidence="15 16">
    <name type="scientific">Brevundimonas pondensis</name>
    <dbReference type="NCBI Taxonomy" id="2774189"/>
    <lineage>
        <taxon>Bacteria</taxon>
        <taxon>Pseudomonadati</taxon>
        <taxon>Pseudomonadota</taxon>
        <taxon>Alphaproteobacteria</taxon>
        <taxon>Caulobacterales</taxon>
        <taxon>Caulobacteraceae</taxon>
        <taxon>Brevundimonas</taxon>
    </lineage>
</organism>
<evidence type="ECO:0000259" key="14">
    <source>
        <dbReference type="Pfam" id="PF16363"/>
    </source>
</evidence>
<evidence type="ECO:0000256" key="2">
    <source>
        <dbReference type="ARBA" id="ARBA00004447"/>
    </source>
</evidence>
<keyword evidence="8" id="KW-0735">Signal-anchor</keyword>
<name>A0ABX7SMW0_9CAUL</name>
<keyword evidence="13" id="KW-0456">Lyase</keyword>
<dbReference type="PANTHER" id="PTHR43078">
    <property type="entry name" value="UDP-GLUCURONIC ACID DECARBOXYLASE-RELATED"/>
    <property type="match status" value="1"/>
</dbReference>
<evidence type="ECO:0000256" key="1">
    <source>
        <dbReference type="ARBA" id="ARBA00001911"/>
    </source>
</evidence>